<dbReference type="EMBL" id="AODD01000011">
    <property type="protein sequence ID" value="EUJ23388.1"/>
    <property type="molecule type" value="Genomic_DNA"/>
</dbReference>
<gene>
    <name evidence="1" type="ORF">PGRAN_08504</name>
</gene>
<dbReference type="RefSeq" id="WP_036066313.1">
    <property type="nucleotide sequence ID" value="NZ_AODD01000011.1"/>
</dbReference>
<protein>
    <submittedName>
        <fullName evidence="1">Uncharacterized protein</fullName>
    </submittedName>
</protein>
<dbReference type="AlphaFoldDB" id="W7BST9"/>
<dbReference type="OrthoDB" id="2970734at2"/>
<evidence type="ECO:0000313" key="2">
    <source>
        <dbReference type="Proteomes" id="UP000019253"/>
    </source>
</evidence>
<name>W7BST9_9LIST</name>
<comment type="caution">
    <text evidence="1">The sequence shown here is derived from an EMBL/GenBank/DDBJ whole genome shotgun (WGS) entry which is preliminary data.</text>
</comment>
<dbReference type="Proteomes" id="UP000019253">
    <property type="component" value="Unassembled WGS sequence"/>
</dbReference>
<accession>W7BST9</accession>
<dbReference type="STRING" id="1265819.PGRAN_08504"/>
<organism evidence="1 2">
    <name type="scientific">Listeria grandensis FSL F6-0971</name>
    <dbReference type="NCBI Taxonomy" id="1265819"/>
    <lineage>
        <taxon>Bacteria</taxon>
        <taxon>Bacillati</taxon>
        <taxon>Bacillota</taxon>
        <taxon>Bacilli</taxon>
        <taxon>Bacillales</taxon>
        <taxon>Listeriaceae</taxon>
        <taxon>Listeria</taxon>
    </lineage>
</organism>
<evidence type="ECO:0000313" key="1">
    <source>
        <dbReference type="EMBL" id="EUJ23388.1"/>
    </source>
</evidence>
<keyword evidence="2" id="KW-1185">Reference proteome</keyword>
<proteinExistence type="predicted"/>
<reference evidence="1 2" key="1">
    <citation type="journal article" date="2014" name="Int. J. Syst. Evol. Microbiol.">
        <title>Listeria floridensis sp. nov., Listeria aquatica sp. nov., Listeria cornellensis sp. nov., Listeria riparia sp. nov. and Listeria grandensis sp. nov., from agricultural and natural environments.</title>
        <authorList>
            <person name="den Bakker H.C."/>
            <person name="Warchocki S."/>
            <person name="Wright E.M."/>
            <person name="Allred A.F."/>
            <person name="Ahlstrom C."/>
            <person name="Manuel C.S."/>
            <person name="Stasiewicz M.J."/>
            <person name="Burrell A."/>
            <person name="Roof S."/>
            <person name="Strawn L."/>
            <person name="Fortes E.D."/>
            <person name="Nightingale K.K."/>
            <person name="Kephart D."/>
            <person name="Wiedmann M."/>
        </authorList>
    </citation>
    <scope>NUCLEOTIDE SEQUENCE [LARGE SCALE GENOMIC DNA]</scope>
    <source>
        <strain evidence="2">FSL F6-971</strain>
    </source>
</reference>
<sequence>MDKNDLFKLARSINCEYEVGIWSEINSFFDYQEASISNFDLKFEKEDKVINNYFSLDVEMKNFDFQSAHSMFHLLVQFIEYRSATFYVQEKSNTEVRMYLLSATPDNKGFLLQMKIR</sequence>